<dbReference type="GO" id="GO:0005777">
    <property type="term" value="C:peroxisome"/>
    <property type="evidence" value="ECO:0007669"/>
    <property type="project" value="UniProtKB-SubCell"/>
</dbReference>
<dbReference type="GeneID" id="107220353"/>
<dbReference type="KEGG" id="nlo:107220353"/>
<feature type="domain" description="AMP-binding enzyme C-terminal" evidence="6">
    <location>
        <begin position="465"/>
        <end position="541"/>
    </location>
</feature>
<dbReference type="FunFam" id="3.30.300.30:FF:000007">
    <property type="entry name" value="4-coumarate--CoA ligase 2"/>
    <property type="match status" value="1"/>
</dbReference>
<accession>A0A6J0BJJ3</accession>
<dbReference type="Pfam" id="PF00501">
    <property type="entry name" value="AMP-binding"/>
    <property type="match status" value="1"/>
</dbReference>
<evidence type="ECO:0000256" key="3">
    <source>
        <dbReference type="ARBA" id="ARBA00022598"/>
    </source>
</evidence>
<dbReference type="GO" id="GO:0016405">
    <property type="term" value="F:CoA-ligase activity"/>
    <property type="evidence" value="ECO:0007669"/>
    <property type="project" value="TreeGrafter"/>
</dbReference>
<dbReference type="InterPro" id="IPR025110">
    <property type="entry name" value="AMP-bd_C"/>
</dbReference>
<name>A0A6J0BJJ3_NEOLC</name>
<gene>
    <name evidence="8" type="primary">LOC107220353</name>
</gene>
<keyword evidence="7" id="KW-1185">Reference proteome</keyword>
<evidence type="ECO:0000256" key="1">
    <source>
        <dbReference type="ARBA" id="ARBA00004275"/>
    </source>
</evidence>
<organism evidence="8">
    <name type="scientific">Neodiprion lecontei</name>
    <name type="common">Redheaded pine sawfly</name>
    <dbReference type="NCBI Taxonomy" id="441921"/>
    <lineage>
        <taxon>Eukaryota</taxon>
        <taxon>Metazoa</taxon>
        <taxon>Ecdysozoa</taxon>
        <taxon>Arthropoda</taxon>
        <taxon>Hexapoda</taxon>
        <taxon>Insecta</taxon>
        <taxon>Pterygota</taxon>
        <taxon>Neoptera</taxon>
        <taxon>Endopterygota</taxon>
        <taxon>Hymenoptera</taxon>
        <taxon>Tenthredinoidea</taxon>
        <taxon>Diprionidae</taxon>
        <taxon>Diprioninae</taxon>
        <taxon>Neodiprion</taxon>
    </lineage>
</organism>
<dbReference type="SUPFAM" id="SSF56801">
    <property type="entry name" value="Acetyl-CoA synthetase-like"/>
    <property type="match status" value="1"/>
</dbReference>
<protein>
    <submittedName>
        <fullName evidence="8">Luciferin 4-monooxygenase</fullName>
    </submittedName>
</protein>
<dbReference type="Pfam" id="PF13193">
    <property type="entry name" value="AMP-binding_C"/>
    <property type="match status" value="1"/>
</dbReference>
<dbReference type="InterPro" id="IPR042099">
    <property type="entry name" value="ANL_N_sf"/>
</dbReference>
<evidence type="ECO:0000313" key="7">
    <source>
        <dbReference type="Proteomes" id="UP000829291"/>
    </source>
</evidence>
<feature type="domain" description="AMP-dependent synthetase/ligase" evidence="5">
    <location>
        <begin position="57"/>
        <end position="413"/>
    </location>
</feature>
<sequence>MPSCFSCLVPNPVRKTVANGDTNSIDVESKILRAPAPNFLVPPPRTSVGEYILRKFKASPDFVAQVDAVTGVEDTYGQMLDRSVRTAIWLRNKGIKAGEVVAICTHNHCDTVIPMYATLYCGGAVAPWDPIMNCKDLKYMNGMSQPRIVFCDEESACTVLVALRESNNDAEVVVFGEHSKCTSFRSVLDLHTDEDVENFKCSELEDDSQIALIVCSSGSSGLPKGVEHTHRTVLLQFGAVRLLNLENKTCAVFSSLYWISGLIGMFLCVAGNMKRVITPAFEEDFCSQLIEKYKINWVLMGSSILIRLIYSGCLEKYDMSSLEKISGGGGVITADAFGKLKAALPQTIVILGYGMTELGGAATIQDANSKPGSCGRPVYGIACKVINCSTGKILGPDEVGEICWQSPCIMKGYRNDPEATAEAIDKDKWLHSGDIGYYDSDGLIYVLDKLKEMIKYRGNQIAPAELESIIMKHPGVKECAVVGKPDKIDVEHPVAFVVKNPGTEVTEKDIVDLVASEVIERKRLKGGVRFIDKMPLTPSEKPKRTVLKEILKNEG</sequence>
<comment type="similarity">
    <text evidence="2">Belongs to the ATP-dependent AMP-binding enzyme family.</text>
</comment>
<dbReference type="FunFam" id="3.40.50.12780:FF:000025">
    <property type="entry name" value="luciferin 4-monooxygenase"/>
    <property type="match status" value="1"/>
</dbReference>
<evidence type="ECO:0000259" key="6">
    <source>
        <dbReference type="Pfam" id="PF13193"/>
    </source>
</evidence>
<dbReference type="Gene3D" id="3.40.50.12780">
    <property type="entry name" value="N-terminal domain of ligase-like"/>
    <property type="match status" value="1"/>
</dbReference>
<reference evidence="8" key="1">
    <citation type="submission" date="2025-08" db="UniProtKB">
        <authorList>
            <consortium name="RefSeq"/>
        </authorList>
    </citation>
    <scope>IDENTIFICATION</scope>
    <source>
        <tissue evidence="8">Thorax and Abdomen</tissue>
    </source>
</reference>
<dbReference type="PANTHER" id="PTHR24096:SF149">
    <property type="entry name" value="AMP-BINDING DOMAIN-CONTAINING PROTEIN-RELATED"/>
    <property type="match status" value="1"/>
</dbReference>
<dbReference type="InterPro" id="IPR000873">
    <property type="entry name" value="AMP-dep_synth/lig_dom"/>
</dbReference>
<evidence type="ECO:0000313" key="8">
    <source>
        <dbReference type="RefSeq" id="XP_015514402.1"/>
    </source>
</evidence>
<dbReference type="Proteomes" id="UP000829291">
    <property type="component" value="Chromosome 5"/>
</dbReference>
<keyword evidence="3" id="KW-0436">Ligase</keyword>
<dbReference type="InterPro" id="IPR045851">
    <property type="entry name" value="AMP-bd_C_sf"/>
</dbReference>
<proteinExistence type="inferred from homology"/>
<evidence type="ECO:0000256" key="4">
    <source>
        <dbReference type="ARBA" id="ARBA00023140"/>
    </source>
</evidence>
<dbReference type="AlphaFoldDB" id="A0A6J0BJJ3"/>
<dbReference type="RefSeq" id="XP_015514402.1">
    <property type="nucleotide sequence ID" value="XM_015658916.2"/>
</dbReference>
<dbReference type="OrthoDB" id="10253869at2759"/>
<dbReference type="InParanoid" id="A0A6J0BJJ3"/>
<dbReference type="PANTHER" id="PTHR24096">
    <property type="entry name" value="LONG-CHAIN-FATTY-ACID--COA LIGASE"/>
    <property type="match status" value="1"/>
</dbReference>
<evidence type="ECO:0000259" key="5">
    <source>
        <dbReference type="Pfam" id="PF00501"/>
    </source>
</evidence>
<dbReference type="InterPro" id="IPR020845">
    <property type="entry name" value="AMP-binding_CS"/>
</dbReference>
<keyword evidence="4" id="KW-0576">Peroxisome</keyword>
<evidence type="ECO:0000256" key="2">
    <source>
        <dbReference type="ARBA" id="ARBA00006432"/>
    </source>
</evidence>
<dbReference type="Gene3D" id="3.30.300.30">
    <property type="match status" value="1"/>
</dbReference>
<dbReference type="PROSITE" id="PS00455">
    <property type="entry name" value="AMP_BINDING"/>
    <property type="match status" value="1"/>
</dbReference>
<comment type="subcellular location">
    <subcellularLocation>
        <location evidence="1">Peroxisome</location>
    </subcellularLocation>
</comment>